<dbReference type="AlphaFoldDB" id="L7VWW7"/>
<dbReference type="EMBL" id="JX649876">
    <property type="protein sequence ID" value="AGC71563.1"/>
    <property type="molecule type" value="Genomic_DNA"/>
</dbReference>
<reference evidence="2" key="1">
    <citation type="submission" date="2012-09" db="EMBL/GenBank/DDBJ databases">
        <title>Metagenomic Characterization of a Microbial Community in Wastewater Detects High Levels of Antibiotic Resistance.</title>
        <authorList>
            <person name="Abrams M."/>
            <person name="Caldwell A."/>
            <person name="Vandaei E."/>
            <person name="Lee W."/>
            <person name="Perrott J."/>
            <person name="Khan S.Y."/>
            <person name="Ta J."/>
            <person name="Romero D."/>
            <person name="Nguyen V."/>
            <person name="Pourmand N."/>
            <person name="Ouverney C.C."/>
        </authorList>
    </citation>
    <scope>NUCLEOTIDE SEQUENCE</scope>
</reference>
<feature type="chain" id="PRO_5003984828" description="DUF885 domain-containing protein" evidence="1">
    <location>
        <begin position="27"/>
        <end position="561"/>
    </location>
</feature>
<evidence type="ECO:0000256" key="1">
    <source>
        <dbReference type="SAM" id="SignalP"/>
    </source>
</evidence>
<proteinExistence type="predicted"/>
<accession>L7VWW7</accession>
<evidence type="ECO:0008006" key="3">
    <source>
        <dbReference type="Google" id="ProtNLM"/>
    </source>
</evidence>
<organism evidence="2">
    <name type="scientific">uncultured bacterium A1Q1_fos_517</name>
    <dbReference type="NCBI Taxonomy" id="1256582"/>
    <lineage>
        <taxon>Bacteria</taxon>
        <taxon>environmental samples</taxon>
    </lineage>
</organism>
<keyword evidence="1" id="KW-0732">Signal</keyword>
<evidence type="ECO:0000313" key="2">
    <source>
        <dbReference type="EMBL" id="AGC71563.1"/>
    </source>
</evidence>
<dbReference type="Pfam" id="PF05960">
    <property type="entry name" value="DUF885"/>
    <property type="match status" value="2"/>
</dbReference>
<sequence>MRARPGTLGFCCLAVFLALASTPAVGASPGASPSASYADLLTLFADWRAFERPPLRDGAPDYSAATVARRHAELAGYRARLEALDVSTWPVEQRVDLELVRAEMNGFDFDARVLQPWARDPAFYATLWTGQSDTPSHEGPVPAGICELWTYTFPLSAADEAKLAAELRPIPAFLAQARTNLTGNARDLWTTGIGTVQQQVADLADLERRVAANGPELRAAVAAARRATEEFVRWLEAEAPSKTGPSGIGKENYTWNLRHVHLVPMSWEEEVALLQRELARAHAALKLEEERNRALPPLVAAADDAEYQRRADLAVTKLLAFVRDRDLYSMRDYLEPALRAHLGSFEPLATRNFFAIAMHFDPITLYTHATHWWDNARMREEPHSSPVRRGALRYNIWDSRSEGMATAMEELLLHAGLYDDTPRLREIVWVMLAQRAARGLASLYLQDNQMDIAQAKAFQVEWTPRGWMRPDLDLLGFEQQLYLRQPGYGTSYVTGKHLIDDLIRVRAHQLGDAFTLKTFFTEVNAAGMIPVSLIRWQMTGEGGPPPAADVLRSGPIPPGGR</sequence>
<feature type="signal peptide" evidence="1">
    <location>
        <begin position="1"/>
        <end position="26"/>
    </location>
</feature>
<protein>
    <recommendedName>
        <fullName evidence="3">DUF885 domain-containing protein</fullName>
    </recommendedName>
</protein>
<name>L7VWW7_9BACT</name>
<dbReference type="InterPro" id="IPR010281">
    <property type="entry name" value="DUF885"/>
</dbReference>